<protein>
    <submittedName>
        <fullName evidence="2">Motile sperm domain-containing protein 2-like</fullName>
    </submittedName>
</protein>
<dbReference type="GeneID" id="106814620"/>
<keyword evidence="1" id="KW-1185">Reference proteome</keyword>
<proteinExistence type="predicted"/>
<name>A0ABM1EQH2_PRICU</name>
<dbReference type="Proteomes" id="UP000695022">
    <property type="component" value="Unplaced"/>
</dbReference>
<evidence type="ECO:0000313" key="1">
    <source>
        <dbReference type="Proteomes" id="UP000695022"/>
    </source>
</evidence>
<dbReference type="RefSeq" id="XP_014674443.1">
    <property type="nucleotide sequence ID" value="XM_014818957.1"/>
</dbReference>
<sequence>MAENIDADGEEIASDEIRELRRRFLDERRTEIDGGTYDRRDLDRFEKDDHYVGLFLKSRYGNVGDALTAVHTSLEWRKQFAIADVREEDLQPQFESGLLYFHGRDRETNFFFPT</sequence>
<dbReference type="PANTHER" id="PTHR46384">
    <property type="entry name" value="MOTILE SPERM DOMAIN-CONTAINING PROTEIN 2"/>
    <property type="match status" value="1"/>
</dbReference>
<dbReference type="SUPFAM" id="SSF46938">
    <property type="entry name" value="CRAL/TRIO N-terminal domain"/>
    <property type="match status" value="1"/>
</dbReference>
<dbReference type="PANTHER" id="PTHR46384:SF1">
    <property type="entry name" value="MOTILE SPERM DOMAIN-CONTAINING PROTEIN 2"/>
    <property type="match status" value="1"/>
</dbReference>
<evidence type="ECO:0000313" key="2">
    <source>
        <dbReference type="RefSeq" id="XP_014674443.1"/>
    </source>
</evidence>
<dbReference type="InterPro" id="IPR036273">
    <property type="entry name" value="CRAL/TRIO_N_dom_sf"/>
</dbReference>
<gene>
    <name evidence="2" type="primary">LOC106814620</name>
</gene>
<accession>A0ABM1EQH2</accession>
<dbReference type="InterPro" id="IPR053012">
    <property type="entry name" value="ER-organelle_contact"/>
</dbReference>
<reference evidence="2" key="1">
    <citation type="submission" date="2025-08" db="UniProtKB">
        <authorList>
            <consortium name="RefSeq"/>
        </authorList>
    </citation>
    <scope>IDENTIFICATION</scope>
</reference>
<dbReference type="InterPro" id="IPR036865">
    <property type="entry name" value="CRAL-TRIO_dom_sf"/>
</dbReference>
<organism evidence="1 2">
    <name type="scientific">Priapulus caudatus</name>
    <name type="common">Priapulid worm</name>
    <dbReference type="NCBI Taxonomy" id="37621"/>
    <lineage>
        <taxon>Eukaryota</taxon>
        <taxon>Metazoa</taxon>
        <taxon>Ecdysozoa</taxon>
        <taxon>Scalidophora</taxon>
        <taxon>Priapulida</taxon>
        <taxon>Priapulimorpha</taxon>
        <taxon>Priapulimorphida</taxon>
        <taxon>Priapulidae</taxon>
        <taxon>Priapulus</taxon>
    </lineage>
</organism>
<dbReference type="Gene3D" id="3.40.525.10">
    <property type="entry name" value="CRAL-TRIO lipid binding domain"/>
    <property type="match status" value="1"/>
</dbReference>